<comment type="similarity">
    <text evidence="6">Belongs to the azoreductase type 1 family.</text>
</comment>
<dbReference type="GO" id="GO:0010181">
    <property type="term" value="F:FMN binding"/>
    <property type="evidence" value="ECO:0007669"/>
    <property type="project" value="UniProtKB-UniRule"/>
</dbReference>
<keyword evidence="1 6" id="KW-0285">Flavoprotein</keyword>
<dbReference type="GO" id="GO:0016652">
    <property type="term" value="F:oxidoreductase activity, acting on NAD(P)H as acceptor"/>
    <property type="evidence" value="ECO:0007669"/>
    <property type="project" value="UniProtKB-UniRule"/>
</dbReference>
<keyword evidence="3 6" id="KW-0560">Oxidoreductase</keyword>
<dbReference type="InterPro" id="IPR029039">
    <property type="entry name" value="Flavoprotein-like_sf"/>
</dbReference>
<reference evidence="8 9" key="1">
    <citation type="submission" date="2016-10" db="EMBL/GenBank/DDBJ databases">
        <authorList>
            <person name="Varghese N."/>
            <person name="Submissions S."/>
        </authorList>
    </citation>
    <scope>NUCLEOTIDE SEQUENCE [LARGE SCALE GENOMIC DNA]</scope>
    <source>
        <strain evidence="8 9">DSM 21822</strain>
    </source>
</reference>
<evidence type="ECO:0000256" key="4">
    <source>
        <dbReference type="ARBA" id="ARBA00023027"/>
    </source>
</evidence>
<keyword evidence="2 6" id="KW-0288">FMN</keyword>
<accession>A0A1I3ZM21</accession>
<dbReference type="RefSeq" id="WP_149760546.1">
    <property type="nucleotide sequence ID" value="NZ_BSPE01000031.1"/>
</dbReference>
<comment type="cofactor">
    <cofactor evidence="6">
        <name>FMN</name>
        <dbReference type="ChEBI" id="CHEBI:58210"/>
    </cofactor>
    <text evidence="6">Binds 1 FMN per subunit.</text>
</comment>
<feature type="domain" description="Flavodoxin-like fold" evidence="7">
    <location>
        <begin position="3"/>
        <end position="198"/>
    </location>
</feature>
<dbReference type="Gene3D" id="3.40.50.360">
    <property type="match status" value="1"/>
</dbReference>
<protein>
    <recommendedName>
        <fullName evidence="6">FMN dependent NADH:quinone oxidoreductase</fullName>
        <ecNumber evidence="6">1.6.5.-</ecNumber>
    </recommendedName>
    <alternativeName>
        <fullName evidence="6">Azo-dye reductase</fullName>
    </alternativeName>
    <alternativeName>
        <fullName evidence="6">FMN-dependent NADH-azo compound oxidoreductase</fullName>
    </alternativeName>
    <alternativeName>
        <fullName evidence="6">FMN-dependent NADH-azoreductase</fullName>
        <ecNumber evidence="6">1.7.1.17</ecNumber>
    </alternativeName>
</protein>
<evidence type="ECO:0000256" key="2">
    <source>
        <dbReference type="ARBA" id="ARBA00022643"/>
    </source>
</evidence>
<dbReference type="InterPro" id="IPR003680">
    <property type="entry name" value="Flavodoxin_fold"/>
</dbReference>
<comment type="subunit">
    <text evidence="6">Homodimer.</text>
</comment>
<dbReference type="PANTHER" id="PTHR43741:SF2">
    <property type="entry name" value="FMN-DEPENDENT NADH:QUINONE OXIDOREDUCTASE"/>
    <property type="match status" value="1"/>
</dbReference>
<comment type="function">
    <text evidence="6">Quinone reductase that provides resistance to thiol-specific stress caused by electrophilic quinones.</text>
</comment>
<dbReference type="GO" id="GO:0016655">
    <property type="term" value="F:oxidoreductase activity, acting on NAD(P)H, quinone or similar compound as acceptor"/>
    <property type="evidence" value="ECO:0007669"/>
    <property type="project" value="InterPro"/>
</dbReference>
<dbReference type="SUPFAM" id="SSF52218">
    <property type="entry name" value="Flavoproteins"/>
    <property type="match status" value="1"/>
</dbReference>
<dbReference type="GO" id="GO:0009055">
    <property type="term" value="F:electron transfer activity"/>
    <property type="evidence" value="ECO:0007669"/>
    <property type="project" value="UniProtKB-UniRule"/>
</dbReference>
<comment type="function">
    <text evidence="6">Also exhibits azoreductase activity. Catalyzes the reductive cleavage of the azo bond in aromatic azo compounds to the corresponding amines.</text>
</comment>
<dbReference type="EMBL" id="FOSL01000006">
    <property type="protein sequence ID" value="SFK45128.1"/>
    <property type="molecule type" value="Genomic_DNA"/>
</dbReference>
<evidence type="ECO:0000256" key="5">
    <source>
        <dbReference type="ARBA" id="ARBA00048542"/>
    </source>
</evidence>
<organism evidence="8 9">
    <name type="scientific">Neomesorhizobium albiziae</name>
    <dbReference type="NCBI Taxonomy" id="335020"/>
    <lineage>
        <taxon>Bacteria</taxon>
        <taxon>Pseudomonadati</taxon>
        <taxon>Pseudomonadota</taxon>
        <taxon>Alphaproteobacteria</taxon>
        <taxon>Hyphomicrobiales</taxon>
        <taxon>Phyllobacteriaceae</taxon>
        <taxon>Neomesorhizobium</taxon>
    </lineage>
</organism>
<comment type="catalytic activity">
    <reaction evidence="5">
        <text>N,N-dimethyl-1,4-phenylenediamine + anthranilate + 2 NAD(+) = 2-(4-dimethylaminophenyl)diazenylbenzoate + 2 NADH + 2 H(+)</text>
        <dbReference type="Rhea" id="RHEA:55872"/>
        <dbReference type="ChEBI" id="CHEBI:15378"/>
        <dbReference type="ChEBI" id="CHEBI:15783"/>
        <dbReference type="ChEBI" id="CHEBI:16567"/>
        <dbReference type="ChEBI" id="CHEBI:57540"/>
        <dbReference type="ChEBI" id="CHEBI:57945"/>
        <dbReference type="ChEBI" id="CHEBI:71579"/>
        <dbReference type="EC" id="1.7.1.17"/>
    </reaction>
    <physiologicalReaction direction="right-to-left" evidence="5">
        <dbReference type="Rhea" id="RHEA:55874"/>
    </physiologicalReaction>
</comment>
<feature type="binding site" evidence="6">
    <location>
        <position position="10"/>
    </location>
    <ligand>
        <name>FMN</name>
        <dbReference type="ChEBI" id="CHEBI:58210"/>
    </ligand>
</feature>
<gene>
    <name evidence="6" type="primary">azoR</name>
    <name evidence="8" type="ORF">SAMN04488498_106195</name>
</gene>
<dbReference type="AlphaFoldDB" id="A0A1I3ZM21"/>
<feature type="binding site" evidence="6">
    <location>
        <begin position="16"/>
        <end position="18"/>
    </location>
    <ligand>
        <name>FMN</name>
        <dbReference type="ChEBI" id="CHEBI:58210"/>
    </ligand>
</feature>
<evidence type="ECO:0000313" key="8">
    <source>
        <dbReference type="EMBL" id="SFK45128.1"/>
    </source>
</evidence>
<comment type="catalytic activity">
    <reaction evidence="6">
        <text>2 a quinone + NADH + H(+) = 2 a 1,4-benzosemiquinone + NAD(+)</text>
        <dbReference type="Rhea" id="RHEA:65952"/>
        <dbReference type="ChEBI" id="CHEBI:15378"/>
        <dbReference type="ChEBI" id="CHEBI:57540"/>
        <dbReference type="ChEBI" id="CHEBI:57945"/>
        <dbReference type="ChEBI" id="CHEBI:132124"/>
        <dbReference type="ChEBI" id="CHEBI:134225"/>
    </reaction>
</comment>
<evidence type="ECO:0000256" key="1">
    <source>
        <dbReference type="ARBA" id="ARBA00022630"/>
    </source>
</evidence>
<dbReference type="InterPro" id="IPR050104">
    <property type="entry name" value="FMN-dep_NADH:Q_OxRdtase_AzoR1"/>
</dbReference>
<evidence type="ECO:0000256" key="3">
    <source>
        <dbReference type="ARBA" id="ARBA00023002"/>
    </source>
</evidence>
<dbReference type="EC" id="1.6.5.-" evidence="6"/>
<name>A0A1I3ZM21_9HYPH</name>
<dbReference type="InterPro" id="IPR023048">
    <property type="entry name" value="NADH:quinone_OxRdtase_FMN_depd"/>
</dbReference>
<sequence length="215" mass="22325">MSSILLVTSSPRGAASHSTRIASDLAGKLKDALPGSTVTTRDLVSNPLPHIEPDYASGIYTPAEARTERQAEVVSVSDIAVDELLAADHIILATGFINFGISSTLKSWVDHISRSGRTFSYGADGPKGLVTGKKVYVVVASGGIYSEGPATVMDFAVPYLKSVLAFNGMTDVEVIRVEGVGMGADAIAAALDKAEKQTDAIASSLQEIQLSTAAA</sequence>
<dbReference type="PANTHER" id="PTHR43741">
    <property type="entry name" value="FMN-DEPENDENT NADH-AZOREDUCTASE 1"/>
    <property type="match status" value="1"/>
</dbReference>
<keyword evidence="4 6" id="KW-0520">NAD</keyword>
<dbReference type="Pfam" id="PF02525">
    <property type="entry name" value="Flavodoxin_2"/>
    <property type="match status" value="1"/>
</dbReference>
<proteinExistence type="inferred from homology"/>
<evidence type="ECO:0000313" key="9">
    <source>
        <dbReference type="Proteomes" id="UP000323300"/>
    </source>
</evidence>
<evidence type="ECO:0000259" key="7">
    <source>
        <dbReference type="Pfam" id="PF02525"/>
    </source>
</evidence>
<evidence type="ECO:0000256" key="6">
    <source>
        <dbReference type="HAMAP-Rule" id="MF_01216"/>
    </source>
</evidence>
<dbReference type="EC" id="1.7.1.17" evidence="6"/>
<keyword evidence="9" id="KW-1185">Reference proteome</keyword>
<comment type="caution">
    <text evidence="6">Lacks conserved residue(s) required for the propagation of feature annotation.</text>
</comment>
<dbReference type="OrthoDB" id="9787136at2"/>
<dbReference type="Proteomes" id="UP000323300">
    <property type="component" value="Unassembled WGS sequence"/>
</dbReference>
<dbReference type="HAMAP" id="MF_01216">
    <property type="entry name" value="Azoreductase_type1"/>
    <property type="match status" value="1"/>
</dbReference>